<keyword evidence="2" id="KW-1185">Reference proteome</keyword>
<gene>
    <name evidence="1" type="ORF">NHP190003_07610</name>
</gene>
<dbReference type="Proteomes" id="UP000826775">
    <property type="component" value="Chromosome"/>
</dbReference>
<name>A0ABN6I4Q7_9HELI</name>
<dbReference type="EMBL" id="AP024814">
    <property type="protein sequence ID" value="BCZ17479.1"/>
    <property type="molecule type" value="Genomic_DNA"/>
</dbReference>
<dbReference type="RefSeq" id="WP_221280815.1">
    <property type="nucleotide sequence ID" value="NZ_AP024814.1"/>
</dbReference>
<evidence type="ECO:0000313" key="1">
    <source>
        <dbReference type="EMBL" id="BCZ17479.1"/>
    </source>
</evidence>
<proteinExistence type="predicted"/>
<sequence length="90" mass="10169">MELAKFKLHRDGEKIVSLDQLKKRLNLLDILEHVKAQLYTTGYAQRGCVGAPESAEAMKTAQTLSNLHETHQLAPTTHKVWDKNRVCWGG</sequence>
<accession>A0ABN6I4Q7</accession>
<protein>
    <submittedName>
        <fullName evidence="1">Uncharacterized protein</fullName>
    </submittedName>
</protein>
<evidence type="ECO:0000313" key="2">
    <source>
        <dbReference type="Proteomes" id="UP000826775"/>
    </source>
</evidence>
<reference evidence="1 2" key="1">
    <citation type="submission" date="2021-07" db="EMBL/GenBank/DDBJ databases">
        <title>Novel Helicobacter sp. Isolated from a dog.</title>
        <authorList>
            <person name="Rimbara E."/>
            <person name="Suzuki M."/>
        </authorList>
    </citation>
    <scope>NUCLEOTIDE SEQUENCE [LARGE SCALE GENOMIC DNA]</scope>
    <source>
        <strain evidence="2">NHP19-003</strain>
    </source>
</reference>
<organism evidence="1 2">
    <name type="scientific">Helicobacter gastrocanis</name>
    <dbReference type="NCBI Taxonomy" id="2849641"/>
    <lineage>
        <taxon>Bacteria</taxon>
        <taxon>Pseudomonadati</taxon>
        <taxon>Campylobacterota</taxon>
        <taxon>Epsilonproteobacteria</taxon>
        <taxon>Campylobacterales</taxon>
        <taxon>Helicobacteraceae</taxon>
        <taxon>Helicobacter</taxon>
    </lineage>
</organism>